<organism evidence="2 3">
    <name type="scientific">Cryptolaemus montrouzieri</name>
    <dbReference type="NCBI Taxonomy" id="559131"/>
    <lineage>
        <taxon>Eukaryota</taxon>
        <taxon>Metazoa</taxon>
        <taxon>Ecdysozoa</taxon>
        <taxon>Arthropoda</taxon>
        <taxon>Hexapoda</taxon>
        <taxon>Insecta</taxon>
        <taxon>Pterygota</taxon>
        <taxon>Neoptera</taxon>
        <taxon>Endopterygota</taxon>
        <taxon>Coleoptera</taxon>
        <taxon>Polyphaga</taxon>
        <taxon>Cucujiformia</taxon>
        <taxon>Coccinelloidea</taxon>
        <taxon>Coccinellidae</taxon>
        <taxon>Scymninae</taxon>
        <taxon>Scymnini</taxon>
        <taxon>Cryptolaemus</taxon>
    </lineage>
</organism>
<dbReference type="Proteomes" id="UP001516400">
    <property type="component" value="Unassembled WGS sequence"/>
</dbReference>
<evidence type="ECO:0000313" key="3">
    <source>
        <dbReference type="Proteomes" id="UP001516400"/>
    </source>
</evidence>
<name>A0ABD2MTL7_9CUCU</name>
<gene>
    <name evidence="2" type="ORF">HHI36_008852</name>
</gene>
<sequence length="54" mass="6045">KMQSADSCSSESEVEIITMESGDSDLEEDESEFCSGYGGLYLDEKGPKCDWLQW</sequence>
<evidence type="ECO:0000256" key="1">
    <source>
        <dbReference type="SAM" id="MobiDB-lite"/>
    </source>
</evidence>
<comment type="caution">
    <text evidence="2">The sequence shown here is derived from an EMBL/GenBank/DDBJ whole genome shotgun (WGS) entry which is preliminary data.</text>
</comment>
<dbReference type="AlphaFoldDB" id="A0ABD2MTL7"/>
<feature type="region of interest" description="Disordered" evidence="1">
    <location>
        <begin position="1"/>
        <end position="29"/>
    </location>
</feature>
<feature type="compositionally biased region" description="Polar residues" evidence="1">
    <location>
        <begin position="1"/>
        <end position="11"/>
    </location>
</feature>
<keyword evidence="3" id="KW-1185">Reference proteome</keyword>
<accession>A0ABD2MTL7</accession>
<feature type="non-terminal residue" evidence="2">
    <location>
        <position position="1"/>
    </location>
</feature>
<evidence type="ECO:0000313" key="2">
    <source>
        <dbReference type="EMBL" id="KAL3269793.1"/>
    </source>
</evidence>
<protein>
    <submittedName>
        <fullName evidence="2">Uncharacterized protein</fullName>
    </submittedName>
</protein>
<proteinExistence type="predicted"/>
<dbReference type="EMBL" id="JABFTP020000021">
    <property type="protein sequence ID" value="KAL3269793.1"/>
    <property type="molecule type" value="Genomic_DNA"/>
</dbReference>
<reference evidence="2 3" key="1">
    <citation type="journal article" date="2021" name="BMC Biol.">
        <title>Horizontally acquired antibacterial genes associated with adaptive radiation of ladybird beetles.</title>
        <authorList>
            <person name="Li H.S."/>
            <person name="Tang X.F."/>
            <person name="Huang Y.H."/>
            <person name="Xu Z.Y."/>
            <person name="Chen M.L."/>
            <person name="Du X.Y."/>
            <person name="Qiu B.Y."/>
            <person name="Chen P.T."/>
            <person name="Zhang W."/>
            <person name="Slipinski A."/>
            <person name="Escalona H.E."/>
            <person name="Waterhouse R.M."/>
            <person name="Zwick A."/>
            <person name="Pang H."/>
        </authorList>
    </citation>
    <scope>NUCLEOTIDE SEQUENCE [LARGE SCALE GENOMIC DNA]</scope>
    <source>
        <strain evidence="2">SYSU2018</strain>
    </source>
</reference>